<feature type="region of interest" description="Disordered" evidence="11">
    <location>
        <begin position="512"/>
        <end position="591"/>
    </location>
</feature>
<dbReference type="InterPro" id="IPR017441">
    <property type="entry name" value="Protein_kinase_ATP_BS"/>
</dbReference>
<dbReference type="CDD" id="cd07840">
    <property type="entry name" value="STKc_CDK9_like"/>
    <property type="match status" value="1"/>
</dbReference>
<sequence>MGCVASKNAVSVTPAADSSGGLRDRSQPRAQGSAAPLPLPVPVPSLRSSSSAARRPEKVKDEAEEPGKAVVAVAAASRSFRLRSLRKSLEGEQVAAGWPPWLSAVAGEAIQGWIPLKADSFEKLEKVGQGTYSSVFRARDLDTGKIVALKKVRFDNFEPESVRFMAREIQILRRLDHPNVMKLEGLITSRLSCSLYLVFEYMEHDLAGLCSSPDIRFTEAQLKCYMNQLLSGLEHCHSRRVVHRDMKGANLLVNNEGVLKIADFGLANFFDPNKNHPLTSRVVTLWYRPPELLLGSTHYDAAVDLWSLGCVFAEMYRGKPILQGRTEVEQLHKIFKLCGSPADDYWKKSKLPHATVFKPHHPYPSTLRDVFKEVPENALSLLETLLSVEPYKRGTASSALSSEFFRTKPYACEPSSLPKYAPNKEMDAKLRDDALRRKASSRGHGAEASKKSSRISRAAREHTAVPKQINNAEEPKNNVNATRDGTILQDRTKLSLNGDARLFADIQPVPAAAQVKGSSRHAKNESREEMPFSGPLSVPSSSGFAWAAAQRPQEDRALARSRTRSSSRGQFPAEADRDCTRTQATTESAAAGLRDIPRVGSKVREREPHDAAKRAVLRKWSQLERPDSFDSCDTYHSQNFSHAMLVGVGGGALSSKNSFEGGHGHGHGQEEKAEYSGPLLPQSHKVDELLQKNERHIRQAVRTSWFRRGNCEEERWTSEEKLDGFLSMEVGVPMSDGPLVPVWEVDNWC</sequence>
<evidence type="ECO:0000256" key="2">
    <source>
        <dbReference type="ARBA" id="ARBA00012409"/>
    </source>
</evidence>
<evidence type="ECO:0000256" key="4">
    <source>
        <dbReference type="ARBA" id="ARBA00022553"/>
    </source>
</evidence>
<dbReference type="InParanoid" id="A0A1D6IIS3"/>
<keyword evidence="6 10" id="KW-0547">Nucleotide-binding</keyword>
<feature type="compositionally biased region" description="Low complexity" evidence="11">
    <location>
        <begin position="44"/>
        <end position="53"/>
    </location>
</feature>
<dbReference type="SMR" id="A0A1D6IIS3"/>
<keyword evidence="5" id="KW-0808">Transferase</keyword>
<dbReference type="IntAct" id="A0A1D6IIS3">
    <property type="interactions" value="29"/>
</dbReference>
<dbReference type="EMBL" id="CM007650">
    <property type="protein sequence ID" value="ONM59376.1"/>
    <property type="molecule type" value="Genomic_DNA"/>
</dbReference>
<evidence type="ECO:0000256" key="9">
    <source>
        <dbReference type="ARBA" id="ARBA00049280"/>
    </source>
</evidence>
<dbReference type="FunFam" id="3.30.200.20:FF:000021">
    <property type="entry name" value="probable serine/threonine-protein kinase At1g54610"/>
    <property type="match status" value="1"/>
</dbReference>
<dbReference type="InterPro" id="IPR050108">
    <property type="entry name" value="CDK"/>
</dbReference>
<proteinExistence type="inferred from homology"/>
<dbReference type="InterPro" id="IPR000719">
    <property type="entry name" value="Prot_kinase_dom"/>
</dbReference>
<dbReference type="SUPFAM" id="SSF56112">
    <property type="entry name" value="Protein kinase-like (PK-like)"/>
    <property type="match status" value="1"/>
</dbReference>
<protein>
    <recommendedName>
        <fullName evidence="2">[RNA-polymerase]-subunit kinase</fullName>
        <ecNumber evidence="2">2.7.11.23</ecNumber>
    </recommendedName>
</protein>
<feature type="region of interest" description="Disordered" evidence="11">
    <location>
        <begin position="434"/>
        <end position="486"/>
    </location>
</feature>
<feature type="domain" description="Protein kinase" evidence="12">
    <location>
        <begin position="121"/>
        <end position="405"/>
    </location>
</feature>
<feature type="binding site" evidence="10">
    <location>
        <position position="150"/>
    </location>
    <ligand>
        <name>ATP</name>
        <dbReference type="ChEBI" id="CHEBI:30616"/>
    </ligand>
</feature>
<dbReference type="FunFam" id="1.10.510.10:FF:000043">
    <property type="entry name" value="probable serine/threonine-protein kinase At1g54610"/>
    <property type="match status" value="1"/>
</dbReference>
<dbReference type="Gene3D" id="3.30.200.20">
    <property type="entry name" value="Phosphorylase Kinase, domain 1"/>
    <property type="match status" value="1"/>
</dbReference>
<gene>
    <name evidence="13" type="ORF">ZEAMMB73_Zm00001d022041</name>
</gene>
<dbReference type="PROSITE" id="PS50011">
    <property type="entry name" value="PROTEIN_KINASE_DOM"/>
    <property type="match status" value="1"/>
</dbReference>
<accession>A0A1D6IIS3</accession>
<organism evidence="13">
    <name type="scientific">Zea mays</name>
    <name type="common">Maize</name>
    <dbReference type="NCBI Taxonomy" id="4577"/>
    <lineage>
        <taxon>Eukaryota</taxon>
        <taxon>Viridiplantae</taxon>
        <taxon>Streptophyta</taxon>
        <taxon>Embryophyta</taxon>
        <taxon>Tracheophyta</taxon>
        <taxon>Spermatophyta</taxon>
        <taxon>Magnoliopsida</taxon>
        <taxon>Liliopsida</taxon>
        <taxon>Poales</taxon>
        <taxon>Poaceae</taxon>
        <taxon>PACMAD clade</taxon>
        <taxon>Panicoideae</taxon>
        <taxon>Andropogonodae</taxon>
        <taxon>Andropogoneae</taxon>
        <taxon>Tripsacinae</taxon>
        <taxon>Zea</taxon>
    </lineage>
</organism>
<reference evidence="13" key="1">
    <citation type="submission" date="2015-12" db="EMBL/GenBank/DDBJ databases">
        <title>Update maize B73 reference genome by single molecule sequencing technologies.</title>
        <authorList>
            <consortium name="Maize Genome Sequencing Project"/>
            <person name="Ware D."/>
        </authorList>
    </citation>
    <scope>NUCLEOTIDE SEQUENCE [LARGE SCALE GENOMIC DNA]</scope>
    <source>
        <tissue evidence="13">Seedling</tissue>
    </source>
</reference>
<dbReference type="InterPro" id="IPR008271">
    <property type="entry name" value="Ser/Thr_kinase_AS"/>
</dbReference>
<dbReference type="Gene3D" id="1.10.510.10">
    <property type="entry name" value="Transferase(Phosphotransferase) domain 1"/>
    <property type="match status" value="1"/>
</dbReference>
<evidence type="ECO:0000259" key="12">
    <source>
        <dbReference type="PROSITE" id="PS50011"/>
    </source>
</evidence>
<comment type="similarity">
    <text evidence="1">Belongs to the protein kinase superfamily. CMGC Ser/Thr protein kinase family. CDC2/CDKX subfamily.</text>
</comment>
<keyword evidence="8 10" id="KW-0067">ATP-binding</keyword>
<dbReference type="PANTHER" id="PTHR24056">
    <property type="entry name" value="CELL DIVISION PROTEIN KINASE"/>
    <property type="match status" value="1"/>
</dbReference>
<dbReference type="GO" id="GO:0008353">
    <property type="term" value="F:RNA polymerase II CTD heptapeptide repeat kinase activity"/>
    <property type="evidence" value="ECO:0007669"/>
    <property type="project" value="UniProtKB-EC"/>
</dbReference>
<dbReference type="ExpressionAtlas" id="A0A1D6IIS3">
    <property type="expression patterns" value="baseline and differential"/>
</dbReference>
<evidence type="ECO:0000256" key="8">
    <source>
        <dbReference type="ARBA" id="ARBA00022840"/>
    </source>
</evidence>
<dbReference type="PROSITE" id="PS00108">
    <property type="entry name" value="PROTEIN_KINASE_ST"/>
    <property type="match status" value="1"/>
</dbReference>
<evidence type="ECO:0000313" key="13">
    <source>
        <dbReference type="EMBL" id="ONM59376.1"/>
    </source>
</evidence>
<evidence type="ECO:0000256" key="10">
    <source>
        <dbReference type="PROSITE-ProRule" id="PRU10141"/>
    </source>
</evidence>
<dbReference type="InterPro" id="IPR011009">
    <property type="entry name" value="Kinase-like_dom_sf"/>
</dbReference>
<evidence type="ECO:0000256" key="11">
    <source>
        <dbReference type="SAM" id="MobiDB-lite"/>
    </source>
</evidence>
<keyword evidence="3" id="KW-0723">Serine/threonine-protein kinase</keyword>
<dbReference type="FunCoup" id="A0A1D6IIS3">
    <property type="interactions" value="541"/>
</dbReference>
<evidence type="ECO:0000256" key="7">
    <source>
        <dbReference type="ARBA" id="ARBA00022777"/>
    </source>
</evidence>
<comment type="catalytic activity">
    <reaction evidence="9">
        <text>[DNA-directed RNA polymerase] + ATP = phospho-[DNA-directed RNA polymerase] + ADP + H(+)</text>
        <dbReference type="Rhea" id="RHEA:10216"/>
        <dbReference type="Rhea" id="RHEA-COMP:11321"/>
        <dbReference type="Rhea" id="RHEA-COMP:11322"/>
        <dbReference type="ChEBI" id="CHEBI:15378"/>
        <dbReference type="ChEBI" id="CHEBI:30616"/>
        <dbReference type="ChEBI" id="CHEBI:43176"/>
        <dbReference type="ChEBI" id="CHEBI:68546"/>
        <dbReference type="ChEBI" id="CHEBI:456216"/>
        <dbReference type="EC" id="2.7.11.23"/>
    </reaction>
</comment>
<dbReference type="EC" id="2.7.11.23" evidence="2"/>
<feature type="region of interest" description="Disordered" evidence="11">
    <location>
        <begin position="656"/>
        <end position="675"/>
    </location>
</feature>
<dbReference type="PANTHER" id="PTHR24056:SF228">
    <property type="entry name" value="PROTEIN IMPAIRED IN BABA-INDUCED STERILITY 1"/>
    <property type="match status" value="1"/>
</dbReference>
<evidence type="ECO:0000256" key="3">
    <source>
        <dbReference type="ARBA" id="ARBA00022527"/>
    </source>
</evidence>
<feature type="compositionally biased region" description="Basic and acidic residues" evidence="11">
    <location>
        <begin position="54"/>
        <end position="66"/>
    </location>
</feature>
<evidence type="ECO:0000256" key="5">
    <source>
        <dbReference type="ARBA" id="ARBA00022679"/>
    </source>
</evidence>
<evidence type="ECO:0000256" key="1">
    <source>
        <dbReference type="ARBA" id="ARBA00006485"/>
    </source>
</evidence>
<evidence type="ECO:0000256" key="6">
    <source>
        <dbReference type="ARBA" id="ARBA00022741"/>
    </source>
</evidence>
<dbReference type="GO" id="GO:0005524">
    <property type="term" value="F:ATP binding"/>
    <property type="evidence" value="ECO:0007669"/>
    <property type="project" value="UniProtKB-UniRule"/>
</dbReference>
<dbReference type="STRING" id="4577.A0A1D6IIS3"/>
<feature type="region of interest" description="Disordered" evidence="11">
    <location>
        <begin position="1"/>
        <end position="66"/>
    </location>
</feature>
<dbReference type="SMART" id="SM00220">
    <property type="entry name" value="S_TKc"/>
    <property type="match status" value="1"/>
</dbReference>
<dbReference type="Pfam" id="PF00069">
    <property type="entry name" value="Pkinase"/>
    <property type="match status" value="1"/>
</dbReference>
<dbReference type="AlphaFoldDB" id="A0A1D6IIS3"/>
<keyword evidence="4" id="KW-0597">Phosphoprotein</keyword>
<dbReference type="PROSITE" id="PS00107">
    <property type="entry name" value="PROTEIN_KINASE_ATP"/>
    <property type="match status" value="1"/>
</dbReference>
<name>A0A1D6IIS3_MAIZE</name>
<keyword evidence="7" id="KW-0418">Kinase</keyword>